<dbReference type="Proteomes" id="UP000184031">
    <property type="component" value="Unassembled WGS sequence"/>
</dbReference>
<gene>
    <name evidence="2" type="ORF">SAMN05216293_1935</name>
</gene>
<protein>
    <submittedName>
        <fullName evidence="2">Uncharacterized protein</fullName>
    </submittedName>
</protein>
<reference evidence="2 3" key="1">
    <citation type="submission" date="2016-11" db="EMBL/GenBank/DDBJ databases">
        <authorList>
            <person name="Varghese N."/>
            <person name="Submissions S."/>
        </authorList>
    </citation>
    <scope>NUCLEOTIDE SEQUENCE [LARGE SCALE GENOMIC DNA]</scope>
    <source>
        <strain evidence="2 3">CGMCC 1.12174</strain>
    </source>
</reference>
<organism evidence="2 3">
    <name type="scientific">Flagellimonas taeanensis</name>
    <dbReference type="NCBI Taxonomy" id="1005926"/>
    <lineage>
        <taxon>Bacteria</taxon>
        <taxon>Pseudomonadati</taxon>
        <taxon>Bacteroidota</taxon>
        <taxon>Flavobacteriia</taxon>
        <taxon>Flavobacteriales</taxon>
        <taxon>Flavobacteriaceae</taxon>
        <taxon>Flagellimonas</taxon>
    </lineage>
</organism>
<evidence type="ECO:0000256" key="1">
    <source>
        <dbReference type="SAM" id="Phobius"/>
    </source>
</evidence>
<comment type="caution">
    <text evidence="2">The sequence shown here is derived from an EMBL/GenBank/DDBJ whole genome shotgun (WGS) entry which is preliminary data.</text>
</comment>
<evidence type="ECO:0000313" key="2">
    <source>
        <dbReference type="EMBL" id="SHK77742.1"/>
    </source>
</evidence>
<feature type="transmembrane region" description="Helical" evidence="1">
    <location>
        <begin position="16"/>
        <end position="36"/>
    </location>
</feature>
<name>A0A1M6V8C4_9FLAO</name>
<keyword evidence="1" id="KW-0812">Transmembrane</keyword>
<evidence type="ECO:0000313" key="3">
    <source>
        <dbReference type="Proteomes" id="UP000184031"/>
    </source>
</evidence>
<proteinExistence type="predicted"/>
<keyword evidence="1" id="KW-1133">Transmembrane helix</keyword>
<accession>A0A1M6V8C4</accession>
<dbReference type="AlphaFoldDB" id="A0A1M6V8C4"/>
<dbReference type="EMBL" id="FRAT01000004">
    <property type="protein sequence ID" value="SHK77742.1"/>
    <property type="molecule type" value="Genomic_DNA"/>
</dbReference>
<sequence>MSKDKMIEKMEWKKEYSIVILLNAIYILIFYLIMIFNN</sequence>
<keyword evidence="1" id="KW-0472">Membrane</keyword>